<evidence type="ECO:0000313" key="2">
    <source>
        <dbReference type="WBParaSite" id="JU765_v2.g10898.t1"/>
    </source>
</evidence>
<evidence type="ECO:0000313" key="1">
    <source>
        <dbReference type="Proteomes" id="UP000887576"/>
    </source>
</evidence>
<protein>
    <submittedName>
        <fullName evidence="2">Uncharacterized protein</fullName>
    </submittedName>
</protein>
<dbReference type="WBParaSite" id="JU765_v2.g10898.t1">
    <property type="protein sequence ID" value="JU765_v2.g10898.t1"/>
    <property type="gene ID" value="JU765_v2.g10898"/>
</dbReference>
<accession>A0AC34PXG7</accession>
<name>A0AC34PXG7_9BILA</name>
<sequence>MIKGRSELNGSAPVFLNYCLPFIMAAIPTAITYFTNKKYYGASGIHCFVIVYSNMFWGWTFSAWGKMMIGILLGQLAFLACIQERDDVNKPQLYWAKKCCKALPLLLIFFLSTYFIAIFALDFQIFWLSILYLVACIFFGIIFFICHTFCYFNTATGLWKKTSFNVYKPCPVKAPKDDYYPTKDEPLKDDDPYYPSENPPQQKLTANQPNPPKNPQKFPPNNQRPPPPEPRNDNPVNSQDFYDWVTDRDLSNVKNSEQVLFKPRPY</sequence>
<organism evidence="1 2">
    <name type="scientific">Panagrolaimus sp. JU765</name>
    <dbReference type="NCBI Taxonomy" id="591449"/>
    <lineage>
        <taxon>Eukaryota</taxon>
        <taxon>Metazoa</taxon>
        <taxon>Ecdysozoa</taxon>
        <taxon>Nematoda</taxon>
        <taxon>Chromadorea</taxon>
        <taxon>Rhabditida</taxon>
        <taxon>Tylenchina</taxon>
        <taxon>Panagrolaimomorpha</taxon>
        <taxon>Panagrolaimoidea</taxon>
        <taxon>Panagrolaimidae</taxon>
        <taxon>Panagrolaimus</taxon>
    </lineage>
</organism>
<proteinExistence type="predicted"/>
<dbReference type="Proteomes" id="UP000887576">
    <property type="component" value="Unplaced"/>
</dbReference>
<reference evidence="2" key="1">
    <citation type="submission" date="2022-11" db="UniProtKB">
        <authorList>
            <consortium name="WormBaseParasite"/>
        </authorList>
    </citation>
    <scope>IDENTIFICATION</scope>
</reference>